<evidence type="ECO:0000313" key="4">
    <source>
        <dbReference type="Proteomes" id="UP000604001"/>
    </source>
</evidence>
<dbReference type="Pfam" id="PF13620">
    <property type="entry name" value="CarboxypepD_reg"/>
    <property type="match status" value="2"/>
</dbReference>
<evidence type="ECO:0000256" key="1">
    <source>
        <dbReference type="ARBA" id="ARBA00022729"/>
    </source>
</evidence>
<evidence type="ECO:0000313" key="3">
    <source>
        <dbReference type="EMBL" id="MBC2958815.1"/>
    </source>
</evidence>
<protein>
    <submittedName>
        <fullName evidence="3">Carboxypeptidase regulatory-like domain-containing protein</fullName>
    </submittedName>
</protein>
<dbReference type="InterPro" id="IPR008969">
    <property type="entry name" value="CarboxyPept-like_regulatory"/>
</dbReference>
<dbReference type="RefSeq" id="WP_186344115.1">
    <property type="nucleotide sequence ID" value="NZ_BMMR01000001.1"/>
</dbReference>
<keyword evidence="1 2" id="KW-0732">Signal</keyword>
<keyword evidence="4" id="KW-1185">Reference proteome</keyword>
<name>A0ABR6U329_9ACTN</name>
<reference evidence="3 4" key="1">
    <citation type="submission" date="2020-08" db="EMBL/GenBank/DDBJ databases">
        <title>novel species in genus Nocardioides.</title>
        <authorList>
            <person name="Zhang G."/>
        </authorList>
    </citation>
    <scope>NUCLEOTIDE SEQUENCE [LARGE SCALE GENOMIC DNA]</scope>
    <source>
        <strain evidence="3 4">SC8A-24</strain>
    </source>
</reference>
<evidence type="ECO:0000256" key="2">
    <source>
        <dbReference type="SAM" id="SignalP"/>
    </source>
</evidence>
<proteinExistence type="predicted"/>
<gene>
    <name evidence="3" type="ORF">H7344_00725</name>
</gene>
<feature type="signal peptide" evidence="2">
    <location>
        <begin position="1"/>
        <end position="35"/>
    </location>
</feature>
<dbReference type="EMBL" id="JACMYC010000001">
    <property type="protein sequence ID" value="MBC2958815.1"/>
    <property type="molecule type" value="Genomic_DNA"/>
</dbReference>
<dbReference type="PANTHER" id="PTHR23303">
    <property type="entry name" value="CARBOXYPEPTIDASE REGULATORY REGION-CONTAINING"/>
    <property type="match status" value="1"/>
</dbReference>
<organism evidence="3 4">
    <name type="scientific">Nocardioides deserti</name>
    <dbReference type="NCBI Taxonomy" id="1588644"/>
    <lineage>
        <taxon>Bacteria</taxon>
        <taxon>Bacillati</taxon>
        <taxon>Actinomycetota</taxon>
        <taxon>Actinomycetes</taxon>
        <taxon>Propionibacteriales</taxon>
        <taxon>Nocardioidaceae</taxon>
        <taxon>Nocardioides</taxon>
    </lineage>
</organism>
<feature type="chain" id="PRO_5047484304" evidence="2">
    <location>
        <begin position="36"/>
        <end position="1102"/>
    </location>
</feature>
<dbReference type="Gene3D" id="2.60.40.2700">
    <property type="match status" value="5"/>
</dbReference>
<comment type="caution">
    <text evidence="3">The sequence shown here is derived from an EMBL/GenBank/DDBJ whole genome shotgun (WGS) entry which is preliminary data.</text>
</comment>
<dbReference type="PANTHER" id="PTHR23303:SF14">
    <property type="entry name" value="BOS COMPLEX SUBUNIT NOMO1-RELATED"/>
    <property type="match status" value="1"/>
</dbReference>
<dbReference type="InterPro" id="IPR051417">
    <property type="entry name" value="SDr/BOS_complex"/>
</dbReference>
<dbReference type="SUPFAM" id="SSF49464">
    <property type="entry name" value="Carboxypeptidase regulatory domain-like"/>
    <property type="match status" value="2"/>
</dbReference>
<dbReference type="Proteomes" id="UP000604001">
    <property type="component" value="Unassembled WGS sequence"/>
</dbReference>
<accession>A0ABR6U329</accession>
<dbReference type="Gene3D" id="2.60.40.1120">
    <property type="entry name" value="Carboxypeptidase-like, regulatory domain"/>
    <property type="match status" value="2"/>
</dbReference>
<sequence>MPSTPSTRLRGGPLAVLLTALALVLGALSAGPAAAATEFEFSGIVTDPLSGPLSGVTVTATRTGSTTPVTATSGQDGRYRLTLPEGSYQVSYAKTDYVTEWWADKPSAATATAVTGQDTAADVSLDRSTAPITGTVRSSQAGTPPIEGVTVTVQRRSVTADGPEYAVVGTDTTKANGSFSVPVRWGDGYVVGFTGATAFQDEWYDGKSSKDAATSLTVAARTGRSLGTIDLDRANREAGIAGTVATSAGRPIDDATVEVFSFRVDGDGQQIWAEVAEASTAPDGTYSLDGLTPGTYRVKFSKAGHTDLVHGGGRQVDEGSDLKLADGEQRTGVDATLALPGRVTGRLVNSDGTPHAAQPTTVTFLRELRTREPETNVIRTAWIGAGSATTDTNGYYELALPAGTYRAKVTLPGLGEGFLPGLVGLDRAADVVVTAEKVTAVPARTIAVSTLSGAVRNQQGTGVSGVDIAAYYRLVTDIRDGVAITTDVANPVARATTAADGTYAMRVAHRSYRVAASGRVNGQDYTVYWPSAGTREAATDVPVTGATRDINFVVSRSQVQNLVPPWIAGGAKGGSTLTARKGSWTPGTTLAVQWLANGSPISGATGDTYTPSMFTSGVRYAIRVTATQAGLEPLTLTSQETGPSAGFLSSAAFENRLVPVVLGTPATGSTLTASNGEWSTTPTAFAYQWTADGTDIAGATAKTFDPTEAQVGRRIAVEVTATGGGTATATSAATPPVTRAAITNRVLPTVTGTPREGEKLTTTGGTWSVDGPTLAYQWLADGTPIAGATTGELLLGAAQVGKQVSVRVTATKTGLTAGSAESARTAAVVADLDELVNTARPTITGTPVVGGTLVASAGTWTPAPASVTYQWRADGTPIAGATGASYSPTSAVLGRQLTVVVTARRVGHQDATATSLPTAAVADRPVTVVGGPTVRGKARVGALLVADAGSSVPGDATATYQWLRDGRAIAGATGGTYRVTTDDLGRRIGVRVTYTHPTRATTQRTASLGALVKATPRLRLAKNANGRKAVLRLVVTATGADPTGRVRVLERGRVVATGRLQDGRVRLVVKKLTDGMHAFTVKYAGDRLTASGQRKVRVSIPG</sequence>